<dbReference type="SMART" id="SM01012">
    <property type="entry name" value="ANTAR"/>
    <property type="match status" value="1"/>
</dbReference>
<keyword evidence="5" id="KW-1185">Reference proteome</keyword>
<dbReference type="RefSeq" id="WP_200175324.1">
    <property type="nucleotide sequence ID" value="NZ_BAABKQ010000002.1"/>
</dbReference>
<dbReference type="InterPro" id="IPR003018">
    <property type="entry name" value="GAF"/>
</dbReference>
<dbReference type="Pfam" id="PF03861">
    <property type="entry name" value="ANTAR"/>
    <property type="match status" value="1"/>
</dbReference>
<dbReference type="EMBL" id="BAABKQ010000002">
    <property type="protein sequence ID" value="GAA4825810.1"/>
    <property type="molecule type" value="Genomic_DNA"/>
</dbReference>
<dbReference type="InterPro" id="IPR029016">
    <property type="entry name" value="GAF-like_dom_sf"/>
</dbReference>
<dbReference type="InterPro" id="IPR036388">
    <property type="entry name" value="WH-like_DNA-bd_sf"/>
</dbReference>
<evidence type="ECO:0000256" key="1">
    <source>
        <dbReference type="ARBA" id="ARBA00023015"/>
    </source>
</evidence>
<dbReference type="Gene3D" id="1.10.10.10">
    <property type="entry name" value="Winged helix-like DNA-binding domain superfamily/Winged helix DNA-binding domain"/>
    <property type="match status" value="1"/>
</dbReference>
<keyword evidence="1" id="KW-0805">Transcription regulation</keyword>
<organism evidence="4 5">
    <name type="scientific">Tomitella cavernea</name>
    <dbReference type="NCBI Taxonomy" id="1387982"/>
    <lineage>
        <taxon>Bacteria</taxon>
        <taxon>Bacillati</taxon>
        <taxon>Actinomycetota</taxon>
        <taxon>Actinomycetes</taxon>
        <taxon>Mycobacteriales</taxon>
        <taxon>Tomitella</taxon>
    </lineage>
</organism>
<gene>
    <name evidence="4" type="ORF">GCM10023353_38680</name>
</gene>
<feature type="domain" description="ANTAR" evidence="3">
    <location>
        <begin position="173"/>
        <end position="234"/>
    </location>
</feature>
<accession>A0ABP9D7K7</accession>
<evidence type="ECO:0000256" key="2">
    <source>
        <dbReference type="ARBA" id="ARBA00023163"/>
    </source>
</evidence>
<protein>
    <submittedName>
        <fullName evidence="4">GAF and ANTAR domain-containing protein</fullName>
    </submittedName>
</protein>
<dbReference type="InterPro" id="IPR012074">
    <property type="entry name" value="GAF_ANTAR"/>
</dbReference>
<name>A0ABP9D7K7_9ACTN</name>
<comment type="caution">
    <text evidence="4">The sequence shown here is derived from an EMBL/GenBank/DDBJ whole genome shotgun (WGS) entry which is preliminary data.</text>
</comment>
<evidence type="ECO:0000259" key="3">
    <source>
        <dbReference type="PROSITE" id="PS50921"/>
    </source>
</evidence>
<proteinExistence type="predicted"/>
<dbReference type="PROSITE" id="PS50921">
    <property type="entry name" value="ANTAR"/>
    <property type="match status" value="1"/>
</dbReference>
<dbReference type="Proteomes" id="UP001500839">
    <property type="component" value="Unassembled WGS sequence"/>
</dbReference>
<dbReference type="Gene3D" id="3.30.450.40">
    <property type="match status" value="1"/>
</dbReference>
<dbReference type="SUPFAM" id="SSF55781">
    <property type="entry name" value="GAF domain-like"/>
    <property type="match status" value="1"/>
</dbReference>
<dbReference type="InterPro" id="IPR005561">
    <property type="entry name" value="ANTAR"/>
</dbReference>
<dbReference type="Pfam" id="PF13185">
    <property type="entry name" value="GAF_2"/>
    <property type="match status" value="1"/>
</dbReference>
<evidence type="ECO:0000313" key="5">
    <source>
        <dbReference type="Proteomes" id="UP001500839"/>
    </source>
</evidence>
<evidence type="ECO:0000313" key="4">
    <source>
        <dbReference type="EMBL" id="GAA4825810.1"/>
    </source>
</evidence>
<dbReference type="PIRSF" id="PIRSF036625">
    <property type="entry name" value="GAF_ANTAR"/>
    <property type="match status" value="1"/>
</dbReference>
<keyword evidence="2" id="KW-0804">Transcription</keyword>
<reference evidence="5" key="1">
    <citation type="journal article" date="2019" name="Int. J. Syst. Evol. Microbiol.">
        <title>The Global Catalogue of Microorganisms (GCM) 10K type strain sequencing project: providing services to taxonomists for standard genome sequencing and annotation.</title>
        <authorList>
            <consortium name="The Broad Institute Genomics Platform"/>
            <consortium name="The Broad Institute Genome Sequencing Center for Infectious Disease"/>
            <person name="Wu L."/>
            <person name="Ma J."/>
        </authorList>
    </citation>
    <scope>NUCLEOTIDE SEQUENCE [LARGE SCALE GENOMIC DNA]</scope>
    <source>
        <strain evidence="5">JCM 18542</strain>
    </source>
</reference>
<dbReference type="SMART" id="SM00065">
    <property type="entry name" value="GAF"/>
    <property type="match status" value="1"/>
</dbReference>
<sequence>MDTASSRRQESRLVDAFVDMADTLVADFDTAELLHRLTEYCVELLGVAEAGMLLADQRGSLQVLASSDERTELLELFQLQVNEGPCVDCFRTGRSVAVEDLAATPGRWPTFTPEALRVGYRSVHTVPLRLREQIIGALNLFGTAPGTLSEADQHVARALAETATIGILSERAIRHGEVLTEQLQTALNSRVIIEQAKGVLAHAGGVPIDETFAVLRDYGRARQTRLTDIAQQLVTGALAPEEVLDSTFGRRP</sequence>